<dbReference type="Gene3D" id="3.30.450.40">
    <property type="match status" value="1"/>
</dbReference>
<dbReference type="Proteomes" id="UP000232003">
    <property type="component" value="Chromosome"/>
</dbReference>
<protein>
    <submittedName>
        <fullName evidence="2">GAF domain-like</fullName>
    </submittedName>
</protein>
<proteinExistence type="predicted"/>
<name>A0A2K8T4U0_9NOSO</name>
<dbReference type="AlphaFoldDB" id="A0A2K8T4U0"/>
<evidence type="ECO:0000313" key="2">
    <source>
        <dbReference type="EMBL" id="AUB42681.1"/>
    </source>
</evidence>
<evidence type="ECO:0000259" key="1">
    <source>
        <dbReference type="Pfam" id="PF13185"/>
    </source>
</evidence>
<evidence type="ECO:0000313" key="3">
    <source>
        <dbReference type="Proteomes" id="UP000232003"/>
    </source>
</evidence>
<feature type="domain" description="GAF" evidence="1">
    <location>
        <begin position="71"/>
        <end position="127"/>
    </location>
</feature>
<dbReference type="InterPro" id="IPR029016">
    <property type="entry name" value="GAF-like_dom_sf"/>
</dbReference>
<dbReference type="InterPro" id="IPR003018">
    <property type="entry name" value="GAF"/>
</dbReference>
<organism evidence="2 3">
    <name type="scientific">Nostoc flagelliforme CCNUN1</name>
    <dbReference type="NCBI Taxonomy" id="2038116"/>
    <lineage>
        <taxon>Bacteria</taxon>
        <taxon>Bacillati</taxon>
        <taxon>Cyanobacteriota</taxon>
        <taxon>Cyanophyceae</taxon>
        <taxon>Nostocales</taxon>
        <taxon>Nostocaceae</taxon>
        <taxon>Nostoc</taxon>
    </lineage>
</organism>
<reference evidence="2 3" key="1">
    <citation type="submission" date="2017-11" db="EMBL/GenBank/DDBJ databases">
        <title>Complete genome of a free-living desiccation-tolerant cyanobacterium and its photosynthetic adaptation to extreme terrestrial habitat.</title>
        <authorList>
            <person name="Shang J."/>
        </authorList>
    </citation>
    <scope>NUCLEOTIDE SEQUENCE [LARGE SCALE GENOMIC DNA]</scope>
    <source>
        <strain evidence="2 3">CCNUN1</strain>
    </source>
</reference>
<dbReference type="KEGG" id="nfl:COO91_08827"/>
<gene>
    <name evidence="2" type="ORF">COO91_08827</name>
</gene>
<accession>A0A2K8T4U0</accession>
<dbReference type="SUPFAM" id="SSF55781">
    <property type="entry name" value="GAF domain-like"/>
    <property type="match status" value="1"/>
</dbReference>
<keyword evidence="3" id="KW-1185">Reference proteome</keyword>
<dbReference type="EMBL" id="CP024785">
    <property type="protein sequence ID" value="AUB42681.1"/>
    <property type="molecule type" value="Genomic_DNA"/>
</dbReference>
<sequence>MTISLFSGDAGRSLLIRRGMDSYSEVSRRQEADKINNPVGLNKRQGSREQGARGIEKNWDVALRHCSVTTPPVALASRISALICVPLRAKERVLGAIAIGTPKPDSYKAEHLKLVSIFASQSAIAIDKDLLYEQSTQAAVQAKAQTQKLQQALQLNKS</sequence>
<dbReference type="Pfam" id="PF13185">
    <property type="entry name" value="GAF_2"/>
    <property type="match status" value="1"/>
</dbReference>